<protein>
    <recommendedName>
        <fullName evidence="3 7">Flagella basal body P-ring formation protein FlgA</fullName>
    </recommendedName>
</protein>
<dbReference type="GO" id="GO:0044780">
    <property type="term" value="P:bacterial-type flagellum assembly"/>
    <property type="evidence" value="ECO:0007669"/>
    <property type="project" value="InterPro"/>
</dbReference>
<dbReference type="Gene3D" id="3.90.1210.10">
    <property type="entry name" value="Antifreeze-like/N-acetylneuraminic acid synthase C-terminal domain"/>
    <property type="match status" value="1"/>
</dbReference>
<accession>A0A6F8T5H0</accession>
<evidence type="ECO:0000256" key="5">
    <source>
        <dbReference type="ARBA" id="ARBA00022764"/>
    </source>
</evidence>
<dbReference type="GO" id="GO:0042597">
    <property type="term" value="C:periplasmic space"/>
    <property type="evidence" value="ECO:0007669"/>
    <property type="project" value="UniProtKB-SubCell"/>
</dbReference>
<proteinExistence type="inferred from homology"/>
<dbReference type="Gene3D" id="2.30.30.760">
    <property type="match status" value="1"/>
</dbReference>
<evidence type="ECO:0000313" key="10">
    <source>
        <dbReference type="Proteomes" id="UP000502894"/>
    </source>
</evidence>
<organism evidence="9 10">
    <name type="scientific">Legionella antarctica</name>
    <dbReference type="NCBI Taxonomy" id="2708020"/>
    <lineage>
        <taxon>Bacteria</taxon>
        <taxon>Pseudomonadati</taxon>
        <taxon>Pseudomonadota</taxon>
        <taxon>Gammaproteobacteria</taxon>
        <taxon>Legionellales</taxon>
        <taxon>Legionellaceae</taxon>
        <taxon>Legionella</taxon>
    </lineage>
</organism>
<evidence type="ECO:0000259" key="8">
    <source>
        <dbReference type="SMART" id="SM00858"/>
    </source>
</evidence>
<comment type="similarity">
    <text evidence="2 7">Belongs to the FlgA family.</text>
</comment>
<dbReference type="Pfam" id="PF17656">
    <property type="entry name" value="ChapFlgA_N"/>
    <property type="match status" value="1"/>
</dbReference>
<dbReference type="InterPro" id="IPR017585">
    <property type="entry name" value="SAF_FlgA"/>
</dbReference>
<keyword evidence="9" id="KW-0282">Flagellum</keyword>
<feature type="domain" description="SAF" evidence="8">
    <location>
        <begin position="81"/>
        <end position="143"/>
    </location>
</feature>
<dbReference type="InterPro" id="IPR013974">
    <property type="entry name" value="SAF"/>
</dbReference>
<evidence type="ECO:0000256" key="3">
    <source>
        <dbReference type="ARBA" id="ARBA00014754"/>
    </source>
</evidence>
<comment type="subcellular location">
    <subcellularLocation>
        <location evidence="1 7">Periplasm</location>
    </subcellularLocation>
</comment>
<evidence type="ECO:0000256" key="1">
    <source>
        <dbReference type="ARBA" id="ARBA00004418"/>
    </source>
</evidence>
<keyword evidence="9" id="KW-0966">Cell projection</keyword>
<dbReference type="Pfam" id="PF13144">
    <property type="entry name" value="ChapFlgA"/>
    <property type="match status" value="1"/>
</dbReference>
<dbReference type="PANTHER" id="PTHR36307:SF1">
    <property type="entry name" value="FLAGELLA BASAL BODY P-RING FORMATION PROTEIN FLGA"/>
    <property type="match status" value="1"/>
</dbReference>
<name>A0A6F8T5H0_9GAMM</name>
<keyword evidence="9" id="KW-0969">Cilium</keyword>
<evidence type="ECO:0000256" key="2">
    <source>
        <dbReference type="ARBA" id="ARBA00010474"/>
    </source>
</evidence>
<dbReference type="EMBL" id="AP022839">
    <property type="protein sequence ID" value="BCA95935.1"/>
    <property type="molecule type" value="Genomic_DNA"/>
</dbReference>
<dbReference type="NCBIfam" id="TIGR03170">
    <property type="entry name" value="flgA_cterm"/>
    <property type="match status" value="1"/>
</dbReference>
<keyword evidence="5 7" id="KW-0574">Periplasm</keyword>
<dbReference type="AlphaFoldDB" id="A0A6F8T5H0"/>
<evidence type="ECO:0000313" key="9">
    <source>
        <dbReference type="EMBL" id="BCA95935.1"/>
    </source>
</evidence>
<evidence type="ECO:0000256" key="6">
    <source>
        <dbReference type="ARBA" id="ARBA00025643"/>
    </source>
</evidence>
<dbReference type="CDD" id="cd11614">
    <property type="entry name" value="SAF_CpaB_FlgA_like"/>
    <property type="match status" value="1"/>
</dbReference>
<keyword evidence="10" id="KW-1185">Reference proteome</keyword>
<gene>
    <name evidence="9" type="ORF">TUM19329_22960</name>
</gene>
<keyword evidence="4" id="KW-0732">Signal</keyword>
<dbReference type="InterPro" id="IPR041231">
    <property type="entry name" value="FlgA_N"/>
</dbReference>
<dbReference type="InterPro" id="IPR039246">
    <property type="entry name" value="Flagellar_FlgA"/>
</dbReference>
<keyword evidence="7" id="KW-1005">Bacterial flagellum biogenesis</keyword>
<dbReference type="Proteomes" id="UP000502894">
    <property type="component" value="Chromosome"/>
</dbReference>
<evidence type="ECO:0000256" key="4">
    <source>
        <dbReference type="ARBA" id="ARBA00022729"/>
    </source>
</evidence>
<dbReference type="KEGG" id="lant:TUM19329_22960"/>
<evidence type="ECO:0000256" key="7">
    <source>
        <dbReference type="RuleBase" id="RU362063"/>
    </source>
</evidence>
<comment type="function">
    <text evidence="6 7">Involved in the assembly process of the P-ring formation. It may associate with FlgF on the rod constituting a structure essential for the P-ring assembly or may act as a modulator protein for the P-ring assembly.</text>
</comment>
<reference evidence="9" key="1">
    <citation type="journal article" date="2020" name="Microbiol. Resour. Announc.">
        <title>Complete Genome Sequence of Novel Psychrotolerant Legionella Strain TUM19329, Isolated from Antarctic Lake Sediment.</title>
        <authorList>
            <person name="Shimada S."/>
            <person name="Nakai R."/>
            <person name="Aoki K."/>
            <person name="Shimoeda N."/>
            <person name="Ohno G."/>
            <person name="Miyazaki Y."/>
            <person name="Kudoh S."/>
            <person name="Imura S."/>
            <person name="Watanabe K."/>
            <person name="Ishii Y."/>
            <person name="Tateda K."/>
        </authorList>
    </citation>
    <scope>NUCLEOTIDE SEQUENCE [LARGE SCALE GENOMIC DNA]</scope>
    <source>
        <strain evidence="9">TUM19329</strain>
    </source>
</reference>
<dbReference type="PANTHER" id="PTHR36307">
    <property type="entry name" value="FLAGELLA BASAL BODY P-RING FORMATION PROTEIN FLGA"/>
    <property type="match status" value="1"/>
</dbReference>
<dbReference type="SMART" id="SM00858">
    <property type="entry name" value="SAF"/>
    <property type="match status" value="1"/>
</dbReference>
<sequence>MKDKIEQTILNELSNYTEGKIQVSANKIDSRLNLKACAEERLFVFNPYQTPVLSSSTMAVKCLEEDNHWILYVPFTITIFKTVLVSKNMLVKGTQVKENDIYQTEMDTQKLKSGYFTNKNELIGLVCKHDVAADSPFTPYNIELAKLIHKGEEVTIVANNENLTVSMPGIALNEGALGDTVKVKNRSSKRIIEAQVTGEKRVTVVL</sequence>